<dbReference type="CDD" id="cd22421">
    <property type="entry name" value="KH-I_BICC1_rpt2"/>
    <property type="match status" value="1"/>
</dbReference>
<dbReference type="SMART" id="SM00322">
    <property type="entry name" value="KH"/>
    <property type="match status" value="1"/>
</dbReference>
<name>A0A5S6QZ84_TRIMR</name>
<protein>
    <submittedName>
        <fullName evidence="7">SAM domain-containing protein</fullName>
    </submittedName>
</protein>
<evidence type="ECO:0000256" key="4">
    <source>
        <dbReference type="SAM" id="MobiDB-lite"/>
    </source>
</evidence>
<dbReference type="GO" id="GO:0005737">
    <property type="term" value="C:cytoplasm"/>
    <property type="evidence" value="ECO:0007669"/>
    <property type="project" value="TreeGrafter"/>
</dbReference>
<dbReference type="AlphaFoldDB" id="A0A5S6QZ84"/>
<dbReference type="SUPFAM" id="SSF47769">
    <property type="entry name" value="SAM/Pointed domain"/>
    <property type="match status" value="1"/>
</dbReference>
<feature type="domain" description="SAM" evidence="5">
    <location>
        <begin position="493"/>
        <end position="546"/>
    </location>
</feature>
<evidence type="ECO:0000256" key="3">
    <source>
        <dbReference type="PROSITE-ProRule" id="PRU00117"/>
    </source>
</evidence>
<dbReference type="Gene3D" id="3.30.1370.10">
    <property type="entry name" value="K Homology domain, type 1"/>
    <property type="match status" value="1"/>
</dbReference>
<evidence type="ECO:0000259" key="5">
    <source>
        <dbReference type="PROSITE" id="PS50105"/>
    </source>
</evidence>
<evidence type="ECO:0000313" key="6">
    <source>
        <dbReference type="Proteomes" id="UP000046395"/>
    </source>
</evidence>
<dbReference type="InterPro" id="IPR001660">
    <property type="entry name" value="SAM"/>
</dbReference>
<dbReference type="InterPro" id="IPR004087">
    <property type="entry name" value="KH_dom"/>
</dbReference>
<evidence type="ECO:0000313" key="7">
    <source>
        <dbReference type="WBParaSite" id="TMUE_3000012404.1"/>
    </source>
</evidence>
<dbReference type="InterPro" id="IPR036612">
    <property type="entry name" value="KH_dom_type_1_sf"/>
</dbReference>
<dbReference type="Pfam" id="PF00013">
    <property type="entry name" value="KH_1"/>
    <property type="match status" value="1"/>
</dbReference>
<feature type="compositionally biased region" description="Basic residues" evidence="4">
    <location>
        <begin position="411"/>
        <end position="421"/>
    </location>
</feature>
<dbReference type="Proteomes" id="UP000046395">
    <property type="component" value="Unassembled WGS sequence"/>
</dbReference>
<dbReference type="Gene3D" id="1.10.150.50">
    <property type="entry name" value="Transcription Factor, Ets-1"/>
    <property type="match status" value="1"/>
</dbReference>
<dbReference type="InterPro" id="IPR013761">
    <property type="entry name" value="SAM/pointed_sf"/>
</dbReference>
<proteinExistence type="inferred from homology"/>
<accession>A0A5S6QZ84</accession>
<reference evidence="7" key="1">
    <citation type="submission" date="2019-12" db="UniProtKB">
        <authorList>
            <consortium name="WormBaseParasite"/>
        </authorList>
    </citation>
    <scope>IDENTIFICATION</scope>
</reference>
<evidence type="ECO:0000256" key="2">
    <source>
        <dbReference type="ARBA" id="ARBA00022737"/>
    </source>
</evidence>
<keyword evidence="2" id="KW-0677">Repeat</keyword>
<sequence length="562" mass="63693">MSTTEKTTSKSTDAKKPFIDTVLQRDEIYWANRVVIKIDIPYNEHSYIIGKCGLNTKRVMKNTGCYIHFPDSNRFSNVEKSNIATITGPFNAIEKARKAIRDLAPLLVSVALPSQFAIDSSAAIEQLMERTRENGISINICSDVTSGQRFIAVRTSVAKADTIRRTVALVRDIFCLQEEPTCYTCLEILKPAWRRILGQSNENVRWMSNWSGATIFYPRWETKETTFFICGQLEQLLNARLCLLGFQPMTMTFSWNGNNQNRNNVDLLMLNRKANLSIDIKCENDQQESVVSVTGHEYQATDIYMVRNAFTGDRSNYIVSEEYDMIREEINFRESSIVTLPPLFCNTPLRVTVGNDQARISSANGNLNVYSWQYGTPYCYPLTPEEPGKLLASGDGEAKRKGEANLEEKKSKHGKRKGRARTKWLRSDYGTKKLQAKRAQSAPITGSLRYATSAWSGHGFSQSTLELSRDMSIPETRPFLSLPASPSHGHVLKKTPSVQLILSRLRLEKYMDAFDIAKINLPALMEMNEGKLKMLGVNHVGRRRLLGYTSELRAKRTLFRKS</sequence>
<keyword evidence="6" id="KW-1185">Reference proteome</keyword>
<dbReference type="GO" id="GO:0003723">
    <property type="term" value="F:RNA binding"/>
    <property type="evidence" value="ECO:0007669"/>
    <property type="project" value="UniProtKB-UniRule"/>
</dbReference>
<comment type="similarity">
    <text evidence="1">Belongs to the BicC family.</text>
</comment>
<dbReference type="PROSITE" id="PS50084">
    <property type="entry name" value="KH_TYPE_1"/>
    <property type="match status" value="1"/>
</dbReference>
<dbReference type="Pfam" id="PF07647">
    <property type="entry name" value="SAM_2"/>
    <property type="match status" value="1"/>
</dbReference>
<feature type="compositionally biased region" description="Basic and acidic residues" evidence="4">
    <location>
        <begin position="396"/>
        <end position="410"/>
    </location>
</feature>
<dbReference type="STRING" id="70415.A0A5S6QZ84"/>
<dbReference type="InterPro" id="IPR004088">
    <property type="entry name" value="KH_dom_type_1"/>
</dbReference>
<evidence type="ECO:0000256" key="1">
    <source>
        <dbReference type="ARBA" id="ARBA00007662"/>
    </source>
</evidence>
<dbReference type="InterPro" id="IPR047554">
    <property type="entry name" value="BICC1_KH-I_rpt2"/>
</dbReference>
<feature type="region of interest" description="Disordered" evidence="4">
    <location>
        <begin position="390"/>
        <end position="421"/>
    </location>
</feature>
<dbReference type="PANTHER" id="PTHR10627:SF69">
    <property type="entry name" value="PROTEIN BICAUDAL C"/>
    <property type="match status" value="1"/>
</dbReference>
<keyword evidence="3" id="KW-0694">RNA-binding</keyword>
<dbReference type="CDD" id="cd09487">
    <property type="entry name" value="SAM_superfamily"/>
    <property type="match status" value="1"/>
</dbReference>
<dbReference type="PROSITE" id="PS50105">
    <property type="entry name" value="SAM_DOMAIN"/>
    <property type="match status" value="1"/>
</dbReference>
<organism evidence="6 7">
    <name type="scientific">Trichuris muris</name>
    <name type="common">Mouse whipworm</name>
    <dbReference type="NCBI Taxonomy" id="70415"/>
    <lineage>
        <taxon>Eukaryota</taxon>
        <taxon>Metazoa</taxon>
        <taxon>Ecdysozoa</taxon>
        <taxon>Nematoda</taxon>
        <taxon>Enoplea</taxon>
        <taxon>Dorylaimia</taxon>
        <taxon>Trichinellida</taxon>
        <taxon>Trichuridae</taxon>
        <taxon>Trichuris</taxon>
    </lineage>
</organism>
<dbReference type="SUPFAM" id="SSF54791">
    <property type="entry name" value="Eukaryotic type KH-domain (KH-domain type I)"/>
    <property type="match status" value="2"/>
</dbReference>
<dbReference type="WBParaSite" id="TMUE_3000012404.1">
    <property type="protein sequence ID" value="TMUE_3000012404.1"/>
    <property type="gene ID" value="WBGene00293754"/>
</dbReference>
<dbReference type="PANTHER" id="PTHR10627">
    <property type="entry name" value="SCP160"/>
    <property type="match status" value="1"/>
</dbReference>